<name>A0ABR6DSQ5_9FLAO</name>
<sequence length="80" mass="9131">MSRVKRNRNMDFLINAIEEIKLKNQCSLSETDVTILNDAKAKLQMLKCKKGLTDKHLKQEVAEIVLLVLNFLTKSNSNAK</sequence>
<dbReference type="EMBL" id="JACJIS010000003">
    <property type="protein sequence ID" value="MBA9074728.1"/>
    <property type="molecule type" value="Genomic_DNA"/>
</dbReference>
<keyword evidence="2" id="KW-1185">Reference proteome</keyword>
<reference evidence="1 2" key="1">
    <citation type="submission" date="2020-08" db="EMBL/GenBank/DDBJ databases">
        <title>Genomic Encyclopedia of Type Strains, Phase IV (KMG-IV): sequencing the most valuable type-strain genomes for metagenomic binning, comparative biology and taxonomic classification.</title>
        <authorList>
            <person name="Goeker M."/>
        </authorList>
    </citation>
    <scope>NUCLEOTIDE SEQUENCE [LARGE SCALE GENOMIC DNA]</scope>
    <source>
        <strain evidence="1 2">DSM 100397</strain>
    </source>
</reference>
<protein>
    <submittedName>
        <fullName evidence="1">Uncharacterized protein</fullName>
    </submittedName>
</protein>
<dbReference type="Proteomes" id="UP000555003">
    <property type="component" value="Unassembled WGS sequence"/>
</dbReference>
<proteinExistence type="predicted"/>
<organism evidence="1 2">
    <name type="scientific">Flavobacterium gossypii</name>
    <dbReference type="NCBI Taxonomy" id="1646119"/>
    <lineage>
        <taxon>Bacteria</taxon>
        <taxon>Pseudomonadati</taxon>
        <taxon>Bacteroidota</taxon>
        <taxon>Flavobacteriia</taxon>
        <taxon>Flavobacteriales</taxon>
        <taxon>Flavobacteriaceae</taxon>
        <taxon>Flavobacterium</taxon>
    </lineage>
</organism>
<evidence type="ECO:0000313" key="2">
    <source>
        <dbReference type="Proteomes" id="UP000555003"/>
    </source>
</evidence>
<dbReference type="RefSeq" id="WP_182494187.1">
    <property type="nucleotide sequence ID" value="NZ_JACJIS010000003.1"/>
</dbReference>
<comment type="caution">
    <text evidence="1">The sequence shown here is derived from an EMBL/GenBank/DDBJ whole genome shotgun (WGS) entry which is preliminary data.</text>
</comment>
<gene>
    <name evidence="1" type="ORF">GGR22_002901</name>
</gene>
<accession>A0ABR6DSQ5</accession>
<evidence type="ECO:0000313" key="1">
    <source>
        <dbReference type="EMBL" id="MBA9074728.1"/>
    </source>
</evidence>